<dbReference type="Pfam" id="PF04536">
    <property type="entry name" value="TPM_phosphatase"/>
    <property type="match status" value="1"/>
</dbReference>
<evidence type="ECO:0000313" key="2">
    <source>
        <dbReference type="EMBL" id="ABW30253.1"/>
    </source>
</evidence>
<accession>B0CAQ2</accession>
<reference evidence="2 3" key="1">
    <citation type="journal article" date="2008" name="Proc. Natl. Acad. Sci. U.S.A.">
        <title>Niche adaptation and genome expansion in the chlorophyll d-producing cyanobacterium Acaryochloris marina.</title>
        <authorList>
            <person name="Swingley W.D."/>
            <person name="Chen M."/>
            <person name="Cheung P.C."/>
            <person name="Conrad A.L."/>
            <person name="Dejesa L.C."/>
            <person name="Hao J."/>
            <person name="Honchak B.M."/>
            <person name="Karbach L.E."/>
            <person name="Kurdoglu A."/>
            <person name="Lahiri S."/>
            <person name="Mastrian S.D."/>
            <person name="Miyashita H."/>
            <person name="Page L."/>
            <person name="Ramakrishna P."/>
            <person name="Satoh S."/>
            <person name="Sattley W.M."/>
            <person name="Shimada Y."/>
            <person name="Taylor H.L."/>
            <person name="Tomo T."/>
            <person name="Tsuchiya T."/>
            <person name="Wang Z.T."/>
            <person name="Raymond J."/>
            <person name="Mimuro M."/>
            <person name="Blankenship R.E."/>
            <person name="Touchman J.W."/>
        </authorList>
    </citation>
    <scope>NUCLEOTIDE SEQUENCE [LARGE SCALE GENOMIC DNA]</scope>
    <source>
        <strain evidence="3">MBIC 11017</strain>
    </source>
</reference>
<dbReference type="PANTHER" id="PTHR30373:SF2">
    <property type="entry name" value="UPF0603 PROTEIN YGCG"/>
    <property type="match status" value="1"/>
</dbReference>
<feature type="domain" description="TPM" evidence="1">
    <location>
        <begin position="46"/>
        <end position="154"/>
    </location>
</feature>
<dbReference type="AlphaFoldDB" id="B0CAQ2"/>
<dbReference type="Gene3D" id="3.10.310.50">
    <property type="match status" value="1"/>
</dbReference>
<sequence>MKATKLILGKLWCVAVVLVFVSGPLAAWAVPYQQVPNPRQLNQGWVSDTAEILSPAAESQLNQIISGLETKNGSEIAVVTVLDTLPSDSPKTFAARLFNHWGIGKKGLENGLLLLISVNDHRVEIETGQGIQTHLPDETIQQIIDQQILPAFREIEDDFRQQGLVKSPNPHSYDQGTISGTQAIVAKLESVSFVPLDTNYWTWMPFVFVLVQRSVNSSSAIVEVGIP</sequence>
<gene>
    <name evidence="2" type="ordered locus">AM1_5294</name>
</gene>
<proteinExistence type="predicted"/>
<dbReference type="HOGENOM" id="CLU_1217647_0_0_3"/>
<dbReference type="InterPro" id="IPR007621">
    <property type="entry name" value="TPM_dom"/>
</dbReference>
<dbReference type="OrthoDB" id="9810918at2"/>
<dbReference type="EMBL" id="CP000828">
    <property type="protein sequence ID" value="ABW30253.1"/>
    <property type="molecule type" value="Genomic_DNA"/>
</dbReference>
<dbReference type="STRING" id="329726.AM1_5294"/>
<dbReference type="RefSeq" id="WP_012165505.1">
    <property type="nucleotide sequence ID" value="NC_009925.1"/>
</dbReference>
<name>B0CAQ2_ACAM1</name>
<dbReference type="Proteomes" id="UP000000268">
    <property type="component" value="Chromosome"/>
</dbReference>
<dbReference type="KEGG" id="amr:AM1_5294"/>
<organism evidence="2 3">
    <name type="scientific">Acaryochloris marina (strain MBIC 11017)</name>
    <dbReference type="NCBI Taxonomy" id="329726"/>
    <lineage>
        <taxon>Bacteria</taxon>
        <taxon>Bacillati</taxon>
        <taxon>Cyanobacteriota</taxon>
        <taxon>Cyanophyceae</taxon>
        <taxon>Acaryochloridales</taxon>
        <taxon>Acaryochloridaceae</taxon>
        <taxon>Acaryochloris</taxon>
    </lineage>
</organism>
<dbReference type="PANTHER" id="PTHR30373">
    <property type="entry name" value="UPF0603 PROTEIN YGCG"/>
    <property type="match status" value="1"/>
</dbReference>
<dbReference type="eggNOG" id="COG1512">
    <property type="taxonomic scope" value="Bacteria"/>
</dbReference>
<keyword evidence="3" id="KW-1185">Reference proteome</keyword>
<protein>
    <recommendedName>
        <fullName evidence="1">TPM domain-containing protein</fullName>
    </recommendedName>
</protein>
<evidence type="ECO:0000313" key="3">
    <source>
        <dbReference type="Proteomes" id="UP000000268"/>
    </source>
</evidence>
<evidence type="ECO:0000259" key="1">
    <source>
        <dbReference type="Pfam" id="PF04536"/>
    </source>
</evidence>